<dbReference type="SMART" id="SM01236">
    <property type="entry name" value="Haem_oxygenase_2"/>
    <property type="match status" value="1"/>
</dbReference>
<evidence type="ECO:0000313" key="3">
    <source>
        <dbReference type="Proteomes" id="UP000256838"/>
    </source>
</evidence>
<name>A0A3D8K5Z9_9BURK</name>
<accession>A0A3D8K5Z9</accession>
<keyword evidence="3" id="KW-1185">Reference proteome</keyword>
<dbReference type="AlphaFoldDB" id="A0A3D8K5Z9"/>
<dbReference type="InterPro" id="IPR016084">
    <property type="entry name" value="Haem_Oase-like_multi-hlx"/>
</dbReference>
<reference evidence="2 3" key="1">
    <citation type="submission" date="2018-08" db="EMBL/GenBank/DDBJ databases">
        <title>Paraburkholderia sp. DHOM06 isolated from forest soil.</title>
        <authorList>
            <person name="Gao Z.-H."/>
            <person name="Qiu L.-H."/>
        </authorList>
    </citation>
    <scope>NUCLEOTIDE SEQUENCE [LARGE SCALE GENOMIC DNA]</scope>
    <source>
        <strain evidence="2 3">DHOM06</strain>
    </source>
</reference>
<evidence type="ECO:0000256" key="1">
    <source>
        <dbReference type="ARBA" id="ARBA00023002"/>
    </source>
</evidence>
<dbReference type="Gene3D" id="1.20.910.10">
    <property type="entry name" value="Heme oxygenase-like"/>
    <property type="match status" value="1"/>
</dbReference>
<keyword evidence="1" id="KW-0560">Oxidoreductase</keyword>
<dbReference type="PANTHER" id="PTHR40279:SF3">
    <property type="entry name" value="4-AMINOBENZOATE SYNTHASE"/>
    <property type="match status" value="1"/>
</dbReference>
<dbReference type="EMBL" id="QRGA01000001">
    <property type="protein sequence ID" value="RDV00651.1"/>
    <property type="molecule type" value="Genomic_DNA"/>
</dbReference>
<evidence type="ECO:0000313" key="2">
    <source>
        <dbReference type="EMBL" id="RDV00651.1"/>
    </source>
</evidence>
<organism evidence="2 3">
    <name type="scientific">Trinickia dinghuensis</name>
    <dbReference type="NCBI Taxonomy" id="2291023"/>
    <lineage>
        <taxon>Bacteria</taxon>
        <taxon>Pseudomonadati</taxon>
        <taxon>Pseudomonadota</taxon>
        <taxon>Betaproteobacteria</taxon>
        <taxon>Burkholderiales</taxon>
        <taxon>Burkholderiaceae</taxon>
        <taxon>Trinickia</taxon>
    </lineage>
</organism>
<dbReference type="Pfam" id="PF14518">
    <property type="entry name" value="Haem_oxygenas_2"/>
    <property type="match status" value="1"/>
</dbReference>
<dbReference type="PANTHER" id="PTHR40279">
    <property type="entry name" value="PQQC-LIKE PROTEIN"/>
    <property type="match status" value="1"/>
</dbReference>
<dbReference type="InterPro" id="IPR039068">
    <property type="entry name" value="PqqC-like"/>
</dbReference>
<proteinExistence type="predicted"/>
<dbReference type="SUPFAM" id="SSF48613">
    <property type="entry name" value="Heme oxygenase-like"/>
    <property type="match status" value="1"/>
</dbReference>
<sequence>MPADNFSLLSLVLESCKPRTSHGTSSASRSARALPYVLDIEQRQHVLDQCIRLARDARGQNEERLDYLHRILAAIYDYRFSVPGIELVDADLGPLFTDIASLLEPVMFDLELEQIEADADVLDDLPVEGEAFLDWLKRTLSEHPAGTHPFYRTFLREEADVESVKVFLAQETTLDPRFDDILALMQVGTRGAEKMEIAKNYFDEMGCGDELGVHTYLFGKALDAVGIDDEYLKRTLLPASRVSGNLSACLVVNQRHHYKALGYYGVSEYLAPRRFKDLVAGWRRLGLPEEGLAYHDLHIRIDAVHGKAWFDNVIRPLVDHDPRVVKEIAVGALIRLNSSERYLASLHQLLARRQGDAYPDAAHA</sequence>
<protein>
    <submittedName>
        <fullName evidence="2">Iron-containing redox enzyme family protein</fullName>
    </submittedName>
</protein>
<dbReference type="OrthoDB" id="277294at2"/>
<dbReference type="Proteomes" id="UP000256838">
    <property type="component" value="Unassembled WGS sequence"/>
</dbReference>
<dbReference type="GO" id="GO:0016491">
    <property type="term" value="F:oxidoreductase activity"/>
    <property type="evidence" value="ECO:0007669"/>
    <property type="project" value="UniProtKB-KW"/>
</dbReference>
<gene>
    <name evidence="2" type="ORF">DWV00_02485</name>
</gene>
<comment type="caution">
    <text evidence="2">The sequence shown here is derived from an EMBL/GenBank/DDBJ whole genome shotgun (WGS) entry which is preliminary data.</text>
</comment>